<evidence type="ECO:0000256" key="1">
    <source>
        <dbReference type="ARBA" id="ARBA00001974"/>
    </source>
</evidence>
<comment type="similarity">
    <text evidence="3 9">Belongs to the methylenetetrahydrofolate reductase family.</text>
</comment>
<dbReference type="RefSeq" id="WP_185664999.1">
    <property type="nucleotide sequence ID" value="NZ_JACLAW010000011.1"/>
</dbReference>
<evidence type="ECO:0000256" key="7">
    <source>
        <dbReference type="ARBA" id="ARBA00034478"/>
    </source>
</evidence>
<keyword evidence="5 9" id="KW-0274">FAD</keyword>
<evidence type="ECO:0000256" key="4">
    <source>
        <dbReference type="ARBA" id="ARBA00022630"/>
    </source>
</evidence>
<dbReference type="AlphaFoldDB" id="A0A7X1KMJ6"/>
<protein>
    <recommendedName>
        <fullName evidence="9">Methylenetetrahydrofolate reductase</fullName>
    </recommendedName>
</protein>
<dbReference type="Pfam" id="PF02219">
    <property type="entry name" value="MTHFR"/>
    <property type="match status" value="1"/>
</dbReference>
<dbReference type="GO" id="GO:0009086">
    <property type="term" value="P:methionine biosynthetic process"/>
    <property type="evidence" value="ECO:0007669"/>
    <property type="project" value="TreeGrafter"/>
</dbReference>
<dbReference type="Gene3D" id="3.20.20.220">
    <property type="match status" value="1"/>
</dbReference>
<dbReference type="SUPFAM" id="SSF51730">
    <property type="entry name" value="FAD-linked oxidoreductase"/>
    <property type="match status" value="1"/>
</dbReference>
<sequence>MEGYSLEVTSKDIPALTEATGKIWRECPIAVPYLPGETYEARIAAAKSVRELGFEPMPHFSARRIESREEFETYLEGVVREAGVERCFVVAGDPSTPAGPFSDSSSLIETGAFERAGIKVIGVGGHPEGHPVMSKAECWDILKSKCEDIEARGMAPLIVAQFAFDADAMLAWLKELRERGLDYPVRVGVPGPAGIKTLARFAAVCGVSASASVLAKYGISLGRLIGTAGPDKFVDKLVAGLGPEHGRIRLHFYPFGGVSKTVEWIENYQQTKG</sequence>
<dbReference type="Proteomes" id="UP000566813">
    <property type="component" value="Unassembled WGS sequence"/>
</dbReference>
<dbReference type="GO" id="GO:0005829">
    <property type="term" value="C:cytosol"/>
    <property type="evidence" value="ECO:0007669"/>
    <property type="project" value="TreeGrafter"/>
</dbReference>
<keyword evidence="4 9" id="KW-0285">Flavoprotein</keyword>
<comment type="cofactor">
    <cofactor evidence="1 9">
        <name>FAD</name>
        <dbReference type="ChEBI" id="CHEBI:57692"/>
    </cofactor>
</comment>
<evidence type="ECO:0000256" key="6">
    <source>
        <dbReference type="ARBA" id="ARBA00023002"/>
    </source>
</evidence>
<dbReference type="PANTHER" id="PTHR45754:SF3">
    <property type="entry name" value="METHYLENETETRAHYDROFOLATE REDUCTASE (NADPH)"/>
    <property type="match status" value="1"/>
</dbReference>
<evidence type="ECO:0000256" key="3">
    <source>
        <dbReference type="ARBA" id="ARBA00006743"/>
    </source>
</evidence>
<dbReference type="InterPro" id="IPR003171">
    <property type="entry name" value="Mehydrof_redctse-like"/>
</dbReference>
<evidence type="ECO:0000313" key="10">
    <source>
        <dbReference type="EMBL" id="MBC2666701.1"/>
    </source>
</evidence>
<dbReference type="CDD" id="cd00537">
    <property type="entry name" value="MTHFR"/>
    <property type="match status" value="1"/>
</dbReference>
<accession>A0A7X1KMJ6</accession>
<dbReference type="EMBL" id="JACLAW010000011">
    <property type="protein sequence ID" value="MBC2666701.1"/>
    <property type="molecule type" value="Genomic_DNA"/>
</dbReference>
<name>A0A7X1KMJ6_9SPHN</name>
<organism evidence="10 11">
    <name type="scientific">Novosphingobium flavum</name>
    <dbReference type="NCBI Taxonomy" id="1778672"/>
    <lineage>
        <taxon>Bacteria</taxon>
        <taxon>Pseudomonadati</taxon>
        <taxon>Pseudomonadota</taxon>
        <taxon>Alphaproteobacteria</taxon>
        <taxon>Sphingomonadales</taxon>
        <taxon>Sphingomonadaceae</taxon>
        <taxon>Novosphingobium</taxon>
    </lineage>
</organism>
<dbReference type="UniPathway" id="UPA00193"/>
<comment type="pathway">
    <text evidence="7">Amino-acid biosynthesis; L-methionine biosynthesis via de novo pathway.</text>
</comment>
<dbReference type="GO" id="GO:0071949">
    <property type="term" value="F:FAD binding"/>
    <property type="evidence" value="ECO:0007669"/>
    <property type="project" value="TreeGrafter"/>
</dbReference>
<evidence type="ECO:0000313" key="11">
    <source>
        <dbReference type="Proteomes" id="UP000566813"/>
    </source>
</evidence>
<comment type="caution">
    <text evidence="10">The sequence shown here is derived from an EMBL/GenBank/DDBJ whole genome shotgun (WGS) entry which is preliminary data.</text>
</comment>
<dbReference type="GO" id="GO:0035999">
    <property type="term" value="P:tetrahydrofolate interconversion"/>
    <property type="evidence" value="ECO:0007669"/>
    <property type="project" value="UniProtKB-UniPathway"/>
</dbReference>
<evidence type="ECO:0000256" key="5">
    <source>
        <dbReference type="ARBA" id="ARBA00022827"/>
    </source>
</evidence>
<keyword evidence="11" id="KW-1185">Reference proteome</keyword>
<keyword evidence="6 9" id="KW-0560">Oxidoreductase</keyword>
<comment type="pathway">
    <text evidence="2 9">One-carbon metabolism; tetrahydrofolate interconversion.</text>
</comment>
<evidence type="ECO:0000256" key="9">
    <source>
        <dbReference type="RuleBase" id="RU003862"/>
    </source>
</evidence>
<evidence type="ECO:0000256" key="8">
    <source>
        <dbReference type="ARBA" id="ARBA00048628"/>
    </source>
</evidence>
<dbReference type="InterPro" id="IPR029041">
    <property type="entry name" value="FAD-linked_oxidoreductase-like"/>
</dbReference>
<dbReference type="PANTHER" id="PTHR45754">
    <property type="entry name" value="METHYLENETETRAHYDROFOLATE REDUCTASE"/>
    <property type="match status" value="1"/>
</dbReference>
<comment type="catalytic activity">
    <reaction evidence="8">
        <text>(6S)-5-methyl-5,6,7,8-tetrahydrofolate + NAD(+) = (6R)-5,10-methylene-5,6,7,8-tetrahydrofolate + NADH + H(+)</text>
        <dbReference type="Rhea" id="RHEA:19821"/>
        <dbReference type="ChEBI" id="CHEBI:15378"/>
        <dbReference type="ChEBI" id="CHEBI:15636"/>
        <dbReference type="ChEBI" id="CHEBI:18608"/>
        <dbReference type="ChEBI" id="CHEBI:57540"/>
        <dbReference type="ChEBI" id="CHEBI:57945"/>
        <dbReference type="EC" id="1.5.1.54"/>
    </reaction>
    <physiologicalReaction direction="right-to-left" evidence="8">
        <dbReference type="Rhea" id="RHEA:19823"/>
    </physiologicalReaction>
</comment>
<evidence type="ECO:0000256" key="2">
    <source>
        <dbReference type="ARBA" id="ARBA00004777"/>
    </source>
</evidence>
<proteinExistence type="inferred from homology"/>
<gene>
    <name evidence="10" type="ORF">H7F51_14360</name>
</gene>
<reference evidence="10 11" key="1">
    <citation type="submission" date="2020-08" db="EMBL/GenBank/DDBJ databases">
        <title>The genome sequence of type strain Novosphingobium flavum NBRC 111647.</title>
        <authorList>
            <person name="Liu Y."/>
        </authorList>
    </citation>
    <scope>NUCLEOTIDE SEQUENCE [LARGE SCALE GENOMIC DNA]</scope>
    <source>
        <strain evidence="10 11">NBRC 111647</strain>
    </source>
</reference>
<dbReference type="GO" id="GO:0106312">
    <property type="term" value="F:methylenetetrahydrofolate reductase (NADH) activity"/>
    <property type="evidence" value="ECO:0007669"/>
    <property type="project" value="UniProtKB-EC"/>
</dbReference>